<accession>A0AAY4C0U5</accession>
<name>A0AAY4C0U5_9TELE</name>
<dbReference type="CDD" id="cd01671">
    <property type="entry name" value="CARD"/>
    <property type="match status" value="1"/>
</dbReference>
<dbReference type="CDD" id="cd01670">
    <property type="entry name" value="Death"/>
    <property type="match status" value="1"/>
</dbReference>
<dbReference type="GO" id="GO:0007165">
    <property type="term" value="P:signal transduction"/>
    <property type="evidence" value="ECO:0007669"/>
    <property type="project" value="InterPro"/>
</dbReference>
<dbReference type="SUPFAM" id="SSF47986">
    <property type="entry name" value="DEATH domain"/>
    <property type="match status" value="2"/>
</dbReference>
<evidence type="ECO:0000313" key="4">
    <source>
        <dbReference type="Ensembl" id="ENSDCDP00010026790.1"/>
    </source>
</evidence>
<evidence type="ECO:0000256" key="1">
    <source>
        <dbReference type="SAM" id="MobiDB-lite"/>
    </source>
</evidence>
<sequence length="223" mass="24922">MEEGTADGARRLRRLKPELLDVLSSDADFVLQHADSLGLLTPRQYLQVKSLASPHEKVRELLDHVIQKGDAPALRLLELLLDENLQETYPRLRLLGDRLRKRKTTAKRRRPLPEAAARPENVPPLVRPSPAAVVSEQQLMLAAGTFGRTWKQLAVAALGVPAAKLEQAVEENPRSPVMQVFSVLRHWRMREGPRATAARLHALLTQGDWALLPGSLDFLLESI</sequence>
<dbReference type="AlphaFoldDB" id="A0AAY4C0U5"/>
<keyword evidence="5" id="KW-1185">Reference proteome</keyword>
<feature type="domain" description="Death" evidence="2">
    <location>
        <begin position="135"/>
        <end position="206"/>
    </location>
</feature>
<reference evidence="4" key="2">
    <citation type="submission" date="2025-08" db="UniProtKB">
        <authorList>
            <consortium name="Ensembl"/>
        </authorList>
    </citation>
    <scope>IDENTIFICATION</scope>
</reference>
<dbReference type="Proteomes" id="UP000694580">
    <property type="component" value="Chromosome 10"/>
</dbReference>
<feature type="region of interest" description="Disordered" evidence="1">
    <location>
        <begin position="102"/>
        <end position="124"/>
    </location>
</feature>
<dbReference type="Pfam" id="PF00531">
    <property type="entry name" value="Death"/>
    <property type="match status" value="1"/>
</dbReference>
<dbReference type="InterPro" id="IPR001315">
    <property type="entry name" value="CARD"/>
</dbReference>
<reference evidence="4 5" key="1">
    <citation type="submission" date="2020-06" db="EMBL/GenBank/DDBJ databases">
        <authorList>
            <consortium name="Wellcome Sanger Institute Data Sharing"/>
        </authorList>
    </citation>
    <scope>NUCLEOTIDE SEQUENCE [LARGE SCALE GENOMIC DNA]</scope>
</reference>
<dbReference type="InterPro" id="IPR011029">
    <property type="entry name" value="DEATH-like_dom_sf"/>
</dbReference>
<dbReference type="GO" id="GO:0042981">
    <property type="term" value="P:regulation of apoptotic process"/>
    <property type="evidence" value="ECO:0007669"/>
    <property type="project" value="InterPro"/>
</dbReference>
<evidence type="ECO:0000259" key="2">
    <source>
        <dbReference type="PROSITE" id="PS50017"/>
    </source>
</evidence>
<dbReference type="PROSITE" id="PS50017">
    <property type="entry name" value="DEATH_DOMAIN"/>
    <property type="match status" value="1"/>
</dbReference>
<evidence type="ECO:0000259" key="3">
    <source>
        <dbReference type="PROSITE" id="PS50209"/>
    </source>
</evidence>
<dbReference type="Gene3D" id="1.10.533.10">
    <property type="entry name" value="Death Domain, Fas"/>
    <property type="match status" value="2"/>
</dbReference>
<evidence type="ECO:0000313" key="5">
    <source>
        <dbReference type="Proteomes" id="UP000694580"/>
    </source>
</evidence>
<dbReference type="Ensembl" id="ENSDCDT00010033244.1">
    <property type="protein sequence ID" value="ENSDCDP00010026790.1"/>
    <property type="gene ID" value="ENSDCDG00010017067.1"/>
</dbReference>
<dbReference type="PROSITE" id="PS50209">
    <property type="entry name" value="CARD"/>
    <property type="match status" value="1"/>
</dbReference>
<dbReference type="InterPro" id="IPR000488">
    <property type="entry name" value="Death_dom"/>
</dbReference>
<feature type="domain" description="CARD" evidence="3">
    <location>
        <begin position="12"/>
        <end position="84"/>
    </location>
</feature>
<organism evidence="4 5">
    <name type="scientific">Denticeps clupeoides</name>
    <name type="common">denticle herring</name>
    <dbReference type="NCBI Taxonomy" id="299321"/>
    <lineage>
        <taxon>Eukaryota</taxon>
        <taxon>Metazoa</taxon>
        <taxon>Chordata</taxon>
        <taxon>Craniata</taxon>
        <taxon>Vertebrata</taxon>
        <taxon>Euteleostomi</taxon>
        <taxon>Actinopterygii</taxon>
        <taxon>Neopterygii</taxon>
        <taxon>Teleostei</taxon>
        <taxon>Clupei</taxon>
        <taxon>Clupeiformes</taxon>
        <taxon>Denticipitoidei</taxon>
        <taxon>Denticipitidae</taxon>
        <taxon>Denticeps</taxon>
    </lineage>
</organism>
<gene>
    <name evidence="4" type="primary">LOC114798643</name>
</gene>
<proteinExistence type="predicted"/>
<protein>
    <submittedName>
        <fullName evidence="4">Zgc:174906</fullName>
    </submittedName>
</protein>
<dbReference type="SMART" id="SM00005">
    <property type="entry name" value="DEATH"/>
    <property type="match status" value="1"/>
</dbReference>
<dbReference type="GeneTree" id="ENSGT00540000073797"/>
<reference evidence="4" key="3">
    <citation type="submission" date="2025-09" db="UniProtKB">
        <authorList>
            <consortium name="Ensembl"/>
        </authorList>
    </citation>
    <scope>IDENTIFICATION</scope>
</reference>